<dbReference type="EMBL" id="CP016786">
    <property type="protein sequence ID" value="ASW42524.1"/>
    <property type="molecule type" value="Genomic_DNA"/>
</dbReference>
<keyword evidence="1" id="KW-1133">Transmembrane helix</keyword>
<dbReference type="InterPro" id="IPR014197">
    <property type="entry name" value="Sporulation_prot_YunB"/>
</dbReference>
<dbReference type="KEGG" id="cia:BEN51_03230"/>
<dbReference type="OrthoDB" id="1649278at2"/>
<organism evidence="2 3">
    <name type="scientific">Clostridium isatidis</name>
    <dbReference type="NCBI Taxonomy" id="182773"/>
    <lineage>
        <taxon>Bacteria</taxon>
        <taxon>Bacillati</taxon>
        <taxon>Bacillota</taxon>
        <taxon>Clostridia</taxon>
        <taxon>Eubacteriales</taxon>
        <taxon>Clostridiaceae</taxon>
        <taxon>Clostridium</taxon>
    </lineage>
</organism>
<dbReference type="Proteomes" id="UP000264883">
    <property type="component" value="Chromosome"/>
</dbReference>
<name>A0A343JAG6_9CLOT</name>
<keyword evidence="3" id="KW-1185">Reference proteome</keyword>
<proteinExistence type="predicted"/>
<feature type="transmembrane region" description="Helical" evidence="1">
    <location>
        <begin position="20"/>
        <end position="38"/>
    </location>
</feature>
<evidence type="ECO:0000313" key="2">
    <source>
        <dbReference type="EMBL" id="ASW42524.1"/>
    </source>
</evidence>
<dbReference type="Pfam" id="PF09560">
    <property type="entry name" value="Spore_YunB"/>
    <property type="match status" value="1"/>
</dbReference>
<gene>
    <name evidence="2" type="ORF">BEN51_03230</name>
</gene>
<reference evidence="2 3" key="1">
    <citation type="submission" date="2016-08" db="EMBL/GenBank/DDBJ databases">
        <title>Complete Genome Sequence Of The Indigo Reducing Clostridium isatidis DSM15098.</title>
        <authorList>
            <person name="Little G.T."/>
            <person name="Minton N.P."/>
        </authorList>
    </citation>
    <scope>NUCLEOTIDE SEQUENCE [LARGE SCALE GENOMIC DNA]</scope>
    <source>
        <strain evidence="2 3">DSM 15098</strain>
    </source>
</reference>
<keyword evidence="1" id="KW-0472">Membrane</keyword>
<sequence>MKYYRKPHRIPFKVKNIKFIIIIISLCIIINSIISFFHNNISPAVIKIAEDKLKNEATNIVYENALDIYSKEFDYSDIMSIEKDSEGNITLLRADTVKLNYLSSKLILTINNRITELENLGIEVPLGYMTKNLAIHKLGPKVNIDLEQIGNINTKYESIFESAGINQTRHKIYLNVSMKMRVVIPLNSKEVEISCQIPISETIVVGKIPNTAIEFSK</sequence>
<protein>
    <submittedName>
        <fullName evidence="2">Sporulation protein YunB</fullName>
    </submittedName>
</protein>
<dbReference type="RefSeq" id="WP_119864661.1">
    <property type="nucleotide sequence ID" value="NZ_CP016786.1"/>
</dbReference>
<evidence type="ECO:0000313" key="3">
    <source>
        <dbReference type="Proteomes" id="UP000264883"/>
    </source>
</evidence>
<evidence type="ECO:0000256" key="1">
    <source>
        <dbReference type="SAM" id="Phobius"/>
    </source>
</evidence>
<dbReference type="PIRSF" id="PIRSF021383">
    <property type="entry name" value="YunB"/>
    <property type="match status" value="1"/>
</dbReference>
<dbReference type="NCBIfam" id="TIGR02832">
    <property type="entry name" value="spo_yunB"/>
    <property type="match status" value="1"/>
</dbReference>
<keyword evidence="1" id="KW-0812">Transmembrane</keyword>
<accession>A0A343JAG6</accession>
<dbReference type="AlphaFoldDB" id="A0A343JAG6"/>